<gene>
    <name evidence="1" type="ORF">GCM10009640_00410</name>
</gene>
<name>A0ABP4JCH5_9MICO</name>
<reference evidence="2" key="1">
    <citation type="journal article" date="2019" name="Int. J. Syst. Evol. Microbiol.">
        <title>The Global Catalogue of Microorganisms (GCM) 10K type strain sequencing project: providing services to taxonomists for standard genome sequencing and annotation.</title>
        <authorList>
            <consortium name="The Broad Institute Genomics Platform"/>
            <consortium name="The Broad Institute Genome Sequencing Center for Infectious Disease"/>
            <person name="Wu L."/>
            <person name="Ma J."/>
        </authorList>
    </citation>
    <scope>NUCLEOTIDE SEQUENCE [LARGE SCALE GENOMIC DNA]</scope>
    <source>
        <strain evidence="2">JCM 12398</strain>
    </source>
</reference>
<proteinExistence type="predicted"/>
<evidence type="ECO:0000313" key="2">
    <source>
        <dbReference type="Proteomes" id="UP001501266"/>
    </source>
</evidence>
<evidence type="ECO:0000313" key="1">
    <source>
        <dbReference type="EMBL" id="GAA1417001.1"/>
    </source>
</evidence>
<dbReference type="RefSeq" id="WP_343916153.1">
    <property type="nucleotide sequence ID" value="NZ_BAAAKK010000001.1"/>
</dbReference>
<accession>A0ABP4JCH5</accession>
<sequence>MHASDTAISLTIDGSPDLGSGVLQSLYRITGRSSVELRDAIRAGEPVYTAALFGSDHIEVVPRLQRTLEHLDGLGLRCTIDEWREGVRAPISREVMLEILEVSDAEER</sequence>
<keyword evidence="2" id="KW-1185">Reference proteome</keyword>
<dbReference type="EMBL" id="BAAAKK010000001">
    <property type="protein sequence ID" value="GAA1417001.1"/>
    <property type="molecule type" value="Genomic_DNA"/>
</dbReference>
<protein>
    <submittedName>
        <fullName evidence="1">Uncharacterized protein</fullName>
    </submittedName>
</protein>
<comment type="caution">
    <text evidence="1">The sequence shown here is derived from an EMBL/GenBank/DDBJ whole genome shotgun (WGS) entry which is preliminary data.</text>
</comment>
<organism evidence="1 2">
    <name type="scientific">Agrococcus citreus</name>
    <dbReference type="NCBI Taxonomy" id="84643"/>
    <lineage>
        <taxon>Bacteria</taxon>
        <taxon>Bacillati</taxon>
        <taxon>Actinomycetota</taxon>
        <taxon>Actinomycetes</taxon>
        <taxon>Micrococcales</taxon>
        <taxon>Microbacteriaceae</taxon>
        <taxon>Agrococcus</taxon>
    </lineage>
</organism>
<dbReference type="Proteomes" id="UP001501266">
    <property type="component" value="Unassembled WGS sequence"/>
</dbReference>